<reference evidence="2" key="1">
    <citation type="journal article" date="2018" name="PLoS Negl. Trop. Dis.">
        <title>An insight into the salivary gland and fat body transcriptome of Panstrongylus lignarius (Hemiptera: Heteroptera), the main vector of Chagas disease in Peru.</title>
        <authorList>
            <person name="Nevoa J.C."/>
            <person name="Mendes M.T."/>
            <person name="da Silva M.V."/>
            <person name="Soares S.C."/>
            <person name="Oliveira C.J.F."/>
            <person name="Ribeiro J.M.C."/>
        </authorList>
    </citation>
    <scope>NUCLEOTIDE SEQUENCE</scope>
</reference>
<sequence>MRVFYAIGVLLLINGQVNSLSLPQEEKDIFNDFEEWLTDNALDLFNGLTDSEKQSLEDQLDTENSNDYTSLLDHDTWQQLINPEFYQQSLKQVHNLKKINMSDLLRCDRLQQALQDVAEIFHKSMNLTVTFGDVVNEAVEGIKKCKEHSKFKKVWCIIKVILKAGKSVGTNWPQFKAYIKEVQVLAKDISEVFDYCTHRT</sequence>
<feature type="signal peptide" evidence="1">
    <location>
        <begin position="1"/>
        <end position="19"/>
    </location>
</feature>
<keyword evidence="1" id="KW-0732">Signal</keyword>
<organism evidence="2">
    <name type="scientific">Panstrongylus lignarius</name>
    <dbReference type="NCBI Taxonomy" id="156445"/>
    <lineage>
        <taxon>Eukaryota</taxon>
        <taxon>Metazoa</taxon>
        <taxon>Ecdysozoa</taxon>
        <taxon>Arthropoda</taxon>
        <taxon>Hexapoda</taxon>
        <taxon>Insecta</taxon>
        <taxon>Pterygota</taxon>
        <taxon>Neoptera</taxon>
        <taxon>Paraneoptera</taxon>
        <taxon>Hemiptera</taxon>
        <taxon>Heteroptera</taxon>
        <taxon>Panheteroptera</taxon>
        <taxon>Cimicomorpha</taxon>
        <taxon>Reduviidae</taxon>
        <taxon>Triatominae</taxon>
        <taxon>Panstrongylus</taxon>
    </lineage>
</organism>
<proteinExistence type="predicted"/>
<name>A0A224XX57_9HEMI</name>
<feature type="chain" id="PRO_5013279522" evidence="1">
    <location>
        <begin position="20"/>
        <end position="200"/>
    </location>
</feature>
<evidence type="ECO:0000256" key="1">
    <source>
        <dbReference type="SAM" id="SignalP"/>
    </source>
</evidence>
<evidence type="ECO:0000313" key="2">
    <source>
        <dbReference type="EMBL" id="JAW13090.1"/>
    </source>
</evidence>
<protein>
    <submittedName>
        <fullName evidence="2">Putative secreted protein</fullName>
    </submittedName>
</protein>
<dbReference type="EMBL" id="GFTR01003336">
    <property type="protein sequence ID" value="JAW13090.1"/>
    <property type="molecule type" value="Transcribed_RNA"/>
</dbReference>
<accession>A0A224XX57</accession>
<dbReference type="AlphaFoldDB" id="A0A224XX57"/>